<evidence type="ECO:0000256" key="15">
    <source>
        <dbReference type="ARBA" id="ARBA00023180"/>
    </source>
</evidence>
<dbReference type="GO" id="GO:0005031">
    <property type="term" value="F:tumor necrosis factor receptor activity"/>
    <property type="evidence" value="ECO:0007669"/>
    <property type="project" value="TreeGrafter"/>
</dbReference>
<evidence type="ECO:0000313" key="23">
    <source>
        <dbReference type="EMBL" id="ELW66684.1"/>
    </source>
</evidence>
<dbReference type="GO" id="GO:0006924">
    <property type="term" value="P:activation-induced cell death of T cells"/>
    <property type="evidence" value="ECO:0007669"/>
    <property type="project" value="TreeGrafter"/>
</dbReference>
<keyword evidence="6" id="KW-0053">Apoptosis</keyword>
<dbReference type="GO" id="GO:0097527">
    <property type="term" value="P:necroptotic signaling pathway"/>
    <property type="evidence" value="ECO:0007669"/>
    <property type="project" value="TreeGrafter"/>
</dbReference>
<dbReference type="Gene3D" id="2.10.50.10">
    <property type="entry name" value="Tumor Necrosis Factor Receptor, subunit A, domain 2"/>
    <property type="match status" value="2"/>
</dbReference>
<dbReference type="PRINTS" id="PR01680">
    <property type="entry name" value="TNFACTORR6"/>
</dbReference>
<name>L9KW24_TUPCH</name>
<evidence type="ECO:0000256" key="19">
    <source>
        <dbReference type="ARBA" id="ARBA00032502"/>
    </source>
</evidence>
<dbReference type="SMART" id="SM00208">
    <property type="entry name" value="TNFR"/>
    <property type="match status" value="2"/>
</dbReference>
<keyword evidence="4" id="KW-1003">Cell membrane</keyword>
<keyword evidence="7" id="KW-0732">Signal</keyword>
<dbReference type="GO" id="GO:0097049">
    <property type="term" value="P:motor neuron apoptotic process"/>
    <property type="evidence" value="ECO:0007669"/>
    <property type="project" value="TreeGrafter"/>
</dbReference>
<proteinExistence type="predicted"/>
<evidence type="ECO:0000259" key="22">
    <source>
        <dbReference type="PROSITE" id="PS50050"/>
    </source>
</evidence>
<evidence type="ECO:0000256" key="1">
    <source>
        <dbReference type="ARBA" id="ARBA00004251"/>
    </source>
</evidence>
<dbReference type="FunCoup" id="L9KW24">
    <property type="interactions" value="1015"/>
</dbReference>
<dbReference type="GO" id="GO:0045121">
    <property type="term" value="C:membrane raft"/>
    <property type="evidence" value="ECO:0007669"/>
    <property type="project" value="UniProtKB-SubCell"/>
</dbReference>
<sequence>LQILTSIPGLLFKSINAQVTDAYSEGSEWRKNIFQNNTQKKKGLHRGGQFCCQPCLPGEWKADDCTVDEGKPRCKPCQEGKEYTDEEHYSSRCRRCQFCDGGHGLEVEKNCTRTQNTKCRCKPNFFCSTSVCEHCDPCITCEHGIIEECTQTSNTKCKEQGLRRYKKRRNKNYECQNAATVILETELMNFSDIDLSHHIPNIAELMTLKQVRKFVRENGINEAKIDEIMNDHLQDTAEQKVQLLRTWYQVHGRQDACNTLIKSLRRARLCALADKIQDIVKGNLASDCKNSNSTNKKEGHRLV</sequence>
<dbReference type="SUPFAM" id="SSF47986">
    <property type="entry name" value="DEATH domain"/>
    <property type="match status" value="1"/>
</dbReference>
<protein>
    <recommendedName>
        <fullName evidence="3">Tumor necrosis factor receptor superfamily member 6</fullName>
    </recommendedName>
    <alternativeName>
        <fullName evidence="18">Apo-1 antigen</fullName>
    </alternativeName>
    <alternativeName>
        <fullName evidence="19">Apoptosis-mediating surface antigen FAS</fullName>
    </alternativeName>
    <alternativeName>
        <fullName evidence="17">FASLG receptor</fullName>
    </alternativeName>
</protein>
<keyword evidence="10" id="KW-1133">Transmembrane helix</keyword>
<feature type="repeat" description="TNFR-Cys" evidence="20">
    <location>
        <begin position="76"/>
        <end position="119"/>
    </location>
</feature>
<dbReference type="PANTHER" id="PTHR46874:SF1">
    <property type="entry name" value="TUMOR NECROSIS FACTOR RECEPTOR SUPERFAMILY MEMBER 6"/>
    <property type="match status" value="1"/>
</dbReference>
<dbReference type="EMBL" id="KB320639">
    <property type="protein sequence ID" value="ELW66684.1"/>
    <property type="molecule type" value="Genomic_DNA"/>
</dbReference>
<evidence type="ECO:0000256" key="8">
    <source>
        <dbReference type="ARBA" id="ARBA00022737"/>
    </source>
</evidence>
<dbReference type="CDD" id="cd10579">
    <property type="entry name" value="TNFRSF6"/>
    <property type="match status" value="1"/>
</dbReference>
<evidence type="ECO:0000256" key="7">
    <source>
        <dbReference type="ARBA" id="ARBA00022729"/>
    </source>
</evidence>
<dbReference type="STRING" id="246437.L9KW24"/>
<dbReference type="AlphaFoldDB" id="L9KW24"/>
<organism evidence="23 24">
    <name type="scientific">Tupaia chinensis</name>
    <name type="common">Chinese tree shrew</name>
    <name type="synonym">Tupaia belangeri chinensis</name>
    <dbReference type="NCBI Taxonomy" id="246437"/>
    <lineage>
        <taxon>Eukaryota</taxon>
        <taxon>Metazoa</taxon>
        <taxon>Chordata</taxon>
        <taxon>Craniata</taxon>
        <taxon>Vertebrata</taxon>
        <taxon>Euteleostomi</taxon>
        <taxon>Mammalia</taxon>
        <taxon>Eutheria</taxon>
        <taxon>Euarchontoglires</taxon>
        <taxon>Scandentia</taxon>
        <taxon>Tupaiidae</taxon>
        <taxon>Tupaia</taxon>
    </lineage>
</organism>
<dbReference type="eggNOG" id="ENOG502S0SV">
    <property type="taxonomic scope" value="Eukaryota"/>
</dbReference>
<dbReference type="Gene3D" id="1.10.533.10">
    <property type="entry name" value="Death Domain, Fas"/>
    <property type="match status" value="1"/>
</dbReference>
<dbReference type="SMART" id="SM00005">
    <property type="entry name" value="DEATH"/>
    <property type="match status" value="1"/>
</dbReference>
<dbReference type="Pfam" id="PF00531">
    <property type="entry name" value="Death"/>
    <property type="match status" value="1"/>
</dbReference>
<keyword evidence="13" id="KW-1015">Disulfide bond</keyword>
<dbReference type="GO" id="GO:0031265">
    <property type="term" value="C:CD95 death-inducing signaling complex"/>
    <property type="evidence" value="ECO:0007669"/>
    <property type="project" value="UniProtKB-ARBA"/>
</dbReference>
<feature type="repeat" description="TNFR-Cys" evidence="20">
    <location>
        <begin position="120"/>
        <end position="157"/>
    </location>
</feature>
<dbReference type="PROSITE" id="PS50017">
    <property type="entry name" value="DEATH_DOMAIN"/>
    <property type="match status" value="1"/>
</dbReference>
<keyword evidence="5" id="KW-0812">Transmembrane</keyword>
<keyword evidence="24" id="KW-1185">Reference proteome</keyword>
<evidence type="ECO:0000256" key="20">
    <source>
        <dbReference type="PROSITE-ProRule" id="PRU00206"/>
    </source>
</evidence>
<comment type="caution">
    <text evidence="20">Lacks conserved residue(s) required for the propagation of feature annotation.</text>
</comment>
<dbReference type="GO" id="GO:0043066">
    <property type="term" value="P:negative regulation of apoptotic process"/>
    <property type="evidence" value="ECO:0007669"/>
    <property type="project" value="TreeGrafter"/>
</dbReference>
<evidence type="ECO:0000256" key="13">
    <source>
        <dbReference type="ARBA" id="ARBA00023157"/>
    </source>
</evidence>
<dbReference type="GO" id="GO:0009897">
    <property type="term" value="C:external side of plasma membrane"/>
    <property type="evidence" value="ECO:0007669"/>
    <property type="project" value="TreeGrafter"/>
</dbReference>
<feature type="non-terminal residue" evidence="23">
    <location>
        <position position="1"/>
    </location>
</feature>
<evidence type="ECO:0000256" key="5">
    <source>
        <dbReference type="ARBA" id="ARBA00022692"/>
    </source>
</evidence>
<evidence type="ECO:0000256" key="9">
    <source>
        <dbReference type="ARBA" id="ARBA00022860"/>
    </source>
</evidence>
<dbReference type="PROSITE" id="PS50050">
    <property type="entry name" value="TNFR_NGFR_2"/>
    <property type="match status" value="2"/>
</dbReference>
<dbReference type="SUPFAM" id="SSF57586">
    <property type="entry name" value="TNF receptor-like"/>
    <property type="match status" value="2"/>
</dbReference>
<keyword evidence="15" id="KW-0325">Glycoprotein</keyword>
<keyword evidence="14 23" id="KW-0675">Receptor</keyword>
<reference evidence="24" key="2">
    <citation type="journal article" date="2013" name="Nat. Commun.">
        <title>Genome of the Chinese tree shrew.</title>
        <authorList>
            <person name="Fan Y."/>
            <person name="Huang Z.Y."/>
            <person name="Cao C.C."/>
            <person name="Chen C.S."/>
            <person name="Chen Y.X."/>
            <person name="Fan D.D."/>
            <person name="He J."/>
            <person name="Hou H.L."/>
            <person name="Hu L."/>
            <person name="Hu X.T."/>
            <person name="Jiang X.T."/>
            <person name="Lai R."/>
            <person name="Lang Y.S."/>
            <person name="Liang B."/>
            <person name="Liao S.G."/>
            <person name="Mu D."/>
            <person name="Ma Y.Y."/>
            <person name="Niu Y.Y."/>
            <person name="Sun X.Q."/>
            <person name="Xia J.Q."/>
            <person name="Xiao J."/>
            <person name="Xiong Z.Q."/>
            <person name="Xu L."/>
            <person name="Yang L."/>
            <person name="Zhang Y."/>
            <person name="Zhao W."/>
            <person name="Zhao X.D."/>
            <person name="Zheng Y.T."/>
            <person name="Zhou J.M."/>
            <person name="Zhu Y.B."/>
            <person name="Zhang G.J."/>
            <person name="Wang J."/>
            <person name="Yao Y.G."/>
        </authorList>
    </citation>
    <scope>NUCLEOTIDE SEQUENCE [LARGE SCALE GENOMIC DNA]</scope>
</reference>
<evidence type="ECO:0000256" key="4">
    <source>
        <dbReference type="ARBA" id="ARBA00022475"/>
    </source>
</evidence>
<evidence type="ECO:0000256" key="3">
    <source>
        <dbReference type="ARBA" id="ARBA00015761"/>
    </source>
</evidence>
<dbReference type="InterPro" id="IPR011029">
    <property type="entry name" value="DEATH-like_dom_sf"/>
</dbReference>
<keyword evidence="16" id="KW-0449">Lipoprotein</keyword>
<gene>
    <name evidence="23" type="ORF">TREES_T100006484</name>
</gene>
<evidence type="ECO:0000256" key="10">
    <source>
        <dbReference type="ARBA" id="ARBA00022989"/>
    </source>
</evidence>
<evidence type="ECO:0000256" key="6">
    <source>
        <dbReference type="ARBA" id="ARBA00022703"/>
    </source>
</evidence>
<dbReference type="InterPro" id="IPR001368">
    <property type="entry name" value="TNFR/NGFR_Cys_rich_reg"/>
</dbReference>
<dbReference type="GO" id="GO:0097192">
    <property type="term" value="P:extrinsic apoptotic signaling pathway in absence of ligand"/>
    <property type="evidence" value="ECO:0007669"/>
    <property type="project" value="TreeGrafter"/>
</dbReference>
<evidence type="ECO:0000256" key="17">
    <source>
        <dbReference type="ARBA" id="ARBA00030181"/>
    </source>
</evidence>
<dbReference type="GO" id="GO:0006955">
    <property type="term" value="P:immune response"/>
    <property type="evidence" value="ECO:0007669"/>
    <property type="project" value="InterPro"/>
</dbReference>
<keyword evidence="8" id="KW-0677">Repeat</keyword>
<keyword evidence="12" id="KW-0564">Palmitate</keyword>
<dbReference type="InterPro" id="IPR008063">
    <property type="entry name" value="Fas_rcpt"/>
</dbReference>
<evidence type="ECO:0000256" key="12">
    <source>
        <dbReference type="ARBA" id="ARBA00023139"/>
    </source>
</evidence>
<evidence type="ECO:0000256" key="2">
    <source>
        <dbReference type="ARBA" id="ARBA00004285"/>
    </source>
</evidence>
<dbReference type="Proteomes" id="UP000011518">
    <property type="component" value="Unassembled WGS sequence"/>
</dbReference>
<evidence type="ECO:0000256" key="18">
    <source>
        <dbReference type="ARBA" id="ARBA00032338"/>
    </source>
</evidence>
<feature type="domain" description="TNFR-Cys" evidence="22">
    <location>
        <begin position="76"/>
        <end position="119"/>
    </location>
</feature>
<dbReference type="FunFam" id="2.10.50.10:FF:000021">
    <property type="entry name" value="Tumor necrosis factor receptor superfamily member 6"/>
    <property type="match status" value="1"/>
</dbReference>
<dbReference type="InterPro" id="IPR033999">
    <property type="entry name" value="TNFRSF6_N"/>
</dbReference>
<dbReference type="PANTHER" id="PTHR46874">
    <property type="entry name" value="TUMOR NECROSIS FACTOR RECEPTOR SUPERFAMILY MEMBER 6"/>
    <property type="match status" value="1"/>
</dbReference>
<dbReference type="InterPro" id="IPR033998">
    <property type="entry name" value="TNFRSF6_death"/>
</dbReference>
<dbReference type="CDD" id="cd08316">
    <property type="entry name" value="Death_FAS_TNFRSF6"/>
    <property type="match status" value="1"/>
</dbReference>
<evidence type="ECO:0000259" key="21">
    <source>
        <dbReference type="PROSITE" id="PS50017"/>
    </source>
</evidence>
<dbReference type="Pfam" id="PF00020">
    <property type="entry name" value="TNFR_c6"/>
    <property type="match status" value="1"/>
</dbReference>
<keyword evidence="11" id="KW-0472">Membrane</keyword>
<feature type="domain" description="Death" evidence="21">
    <location>
        <begin position="212"/>
        <end position="280"/>
    </location>
</feature>
<comment type="subcellular location">
    <subcellularLocation>
        <location evidence="1">Cell membrane</location>
        <topology evidence="1">Single-pass type I membrane protein</topology>
    </subcellularLocation>
    <subcellularLocation>
        <location evidence="2">Membrane raft</location>
    </subcellularLocation>
</comment>
<evidence type="ECO:0000256" key="14">
    <source>
        <dbReference type="ARBA" id="ARBA00023170"/>
    </source>
</evidence>
<reference evidence="24" key="1">
    <citation type="submission" date="2012-07" db="EMBL/GenBank/DDBJ databases">
        <title>Genome of the Chinese tree shrew, a rising model animal genetically related to primates.</title>
        <authorList>
            <person name="Zhang G."/>
            <person name="Fan Y."/>
            <person name="Yao Y."/>
            <person name="Huang Z."/>
        </authorList>
    </citation>
    <scope>NUCLEOTIDE SEQUENCE [LARGE SCALE GENOMIC DNA]</scope>
</reference>
<feature type="domain" description="TNFR-Cys" evidence="22">
    <location>
        <begin position="120"/>
        <end position="157"/>
    </location>
</feature>
<evidence type="ECO:0000313" key="24">
    <source>
        <dbReference type="Proteomes" id="UP000011518"/>
    </source>
</evidence>
<keyword evidence="9" id="KW-0112">Calmodulin-binding</keyword>
<dbReference type="GO" id="GO:0005516">
    <property type="term" value="F:calmodulin binding"/>
    <property type="evidence" value="ECO:0007669"/>
    <property type="project" value="UniProtKB-KW"/>
</dbReference>
<dbReference type="GO" id="GO:0032872">
    <property type="term" value="P:regulation of stress-activated MAPK cascade"/>
    <property type="evidence" value="ECO:0007669"/>
    <property type="project" value="TreeGrafter"/>
</dbReference>
<dbReference type="InParanoid" id="L9KW24"/>
<dbReference type="InterPro" id="IPR000488">
    <property type="entry name" value="Death_dom"/>
</dbReference>
<accession>L9KW24</accession>
<evidence type="ECO:0000256" key="11">
    <source>
        <dbReference type="ARBA" id="ARBA00023136"/>
    </source>
</evidence>
<evidence type="ECO:0000256" key="16">
    <source>
        <dbReference type="ARBA" id="ARBA00023288"/>
    </source>
</evidence>